<organism evidence="2 3">
    <name type="scientific">Candidatus Woesebacteria bacterium RIFCSPHIGHO2_12_FULL_46_16</name>
    <dbReference type="NCBI Taxonomy" id="1802513"/>
    <lineage>
        <taxon>Bacteria</taxon>
        <taxon>Candidatus Woeseibacteriota</taxon>
    </lineage>
</organism>
<evidence type="ECO:0000313" key="2">
    <source>
        <dbReference type="EMBL" id="OGM57002.1"/>
    </source>
</evidence>
<evidence type="ECO:0000259" key="1">
    <source>
        <dbReference type="Pfam" id="PF18894"/>
    </source>
</evidence>
<accession>A0A1F8AZ13</accession>
<comment type="caution">
    <text evidence="2">The sequence shown here is derived from an EMBL/GenBank/DDBJ whole genome shotgun (WGS) entry which is preliminary data.</text>
</comment>
<dbReference type="Pfam" id="PF18894">
    <property type="entry name" value="PhageMetallopep"/>
    <property type="match status" value="1"/>
</dbReference>
<proteinExistence type="predicted"/>
<dbReference type="InterPro" id="IPR043998">
    <property type="entry name" value="Put_Metallopep"/>
</dbReference>
<sequence>MPRFINSHKRGAIEWVSAPDVKKRVSFLADTLDIDWIRKSRIFCFRSTDAKTRAYARIWGFSRIWQKALREQPAYVIEVVSEKYDSLPAFEQDKVLLHEMTHIPRNFSGSLIPHIRRGERNFEDKVRTLIALYNRRR</sequence>
<dbReference type="AlphaFoldDB" id="A0A1F8AZ13"/>
<gene>
    <name evidence="2" type="ORF">A3E46_02310</name>
</gene>
<feature type="domain" description="Putative phage metallopeptidase" evidence="1">
    <location>
        <begin position="14"/>
        <end position="109"/>
    </location>
</feature>
<dbReference type="EMBL" id="MGGZ01000020">
    <property type="protein sequence ID" value="OGM57002.1"/>
    <property type="molecule type" value="Genomic_DNA"/>
</dbReference>
<protein>
    <recommendedName>
        <fullName evidence="1">Putative phage metallopeptidase domain-containing protein</fullName>
    </recommendedName>
</protein>
<reference evidence="2 3" key="1">
    <citation type="journal article" date="2016" name="Nat. Commun.">
        <title>Thousands of microbial genomes shed light on interconnected biogeochemical processes in an aquifer system.</title>
        <authorList>
            <person name="Anantharaman K."/>
            <person name="Brown C.T."/>
            <person name="Hug L.A."/>
            <person name="Sharon I."/>
            <person name="Castelle C.J."/>
            <person name="Probst A.J."/>
            <person name="Thomas B.C."/>
            <person name="Singh A."/>
            <person name="Wilkins M.J."/>
            <person name="Karaoz U."/>
            <person name="Brodie E.L."/>
            <person name="Williams K.H."/>
            <person name="Hubbard S.S."/>
            <person name="Banfield J.F."/>
        </authorList>
    </citation>
    <scope>NUCLEOTIDE SEQUENCE [LARGE SCALE GENOMIC DNA]</scope>
</reference>
<dbReference type="Proteomes" id="UP000178313">
    <property type="component" value="Unassembled WGS sequence"/>
</dbReference>
<dbReference type="STRING" id="1802513.A3E46_02310"/>
<name>A0A1F8AZ13_9BACT</name>
<evidence type="ECO:0000313" key="3">
    <source>
        <dbReference type="Proteomes" id="UP000178313"/>
    </source>
</evidence>